<evidence type="ECO:0000256" key="1">
    <source>
        <dbReference type="SAM" id="Phobius"/>
    </source>
</evidence>
<proteinExistence type="predicted"/>
<gene>
    <name evidence="2" type="ORF">SAMN05216386_3027</name>
</gene>
<evidence type="ECO:0000313" key="2">
    <source>
        <dbReference type="EMBL" id="SFO23557.1"/>
    </source>
</evidence>
<protein>
    <submittedName>
        <fullName evidence="2">Uncharacterized protein</fullName>
    </submittedName>
</protein>
<keyword evidence="1" id="KW-1133">Transmembrane helix</keyword>
<sequence length="50" mass="5735">MPIQMNMPHANVPENGETERKLAAIRTALFLLAFSQVIPVSHYLWQTYCC</sequence>
<keyword evidence="3" id="KW-1185">Reference proteome</keyword>
<evidence type="ECO:0000313" key="3">
    <source>
        <dbReference type="Proteomes" id="UP000183107"/>
    </source>
</evidence>
<keyword evidence="1" id="KW-0472">Membrane</keyword>
<accession>A0A1I5FIG9</accession>
<organism evidence="2 3">
    <name type="scientific">Nitrosospira briensis</name>
    <dbReference type="NCBI Taxonomy" id="35799"/>
    <lineage>
        <taxon>Bacteria</taxon>
        <taxon>Pseudomonadati</taxon>
        <taxon>Pseudomonadota</taxon>
        <taxon>Betaproteobacteria</taxon>
        <taxon>Nitrosomonadales</taxon>
        <taxon>Nitrosomonadaceae</taxon>
        <taxon>Nitrosospira</taxon>
    </lineage>
</organism>
<keyword evidence="1" id="KW-0812">Transmembrane</keyword>
<reference evidence="3" key="1">
    <citation type="submission" date="2016-10" db="EMBL/GenBank/DDBJ databases">
        <authorList>
            <person name="Varghese N."/>
        </authorList>
    </citation>
    <scope>NUCLEOTIDE SEQUENCE [LARGE SCALE GENOMIC DNA]</scope>
    <source>
        <strain evidence="3">Nsp8</strain>
    </source>
</reference>
<dbReference type="AlphaFoldDB" id="A0A1I5FIG9"/>
<dbReference type="EMBL" id="FOVJ01000017">
    <property type="protein sequence ID" value="SFO23557.1"/>
    <property type="molecule type" value="Genomic_DNA"/>
</dbReference>
<feature type="transmembrane region" description="Helical" evidence="1">
    <location>
        <begin position="28"/>
        <end position="45"/>
    </location>
</feature>
<name>A0A1I5FIG9_9PROT</name>
<dbReference type="Proteomes" id="UP000183107">
    <property type="component" value="Unassembled WGS sequence"/>
</dbReference>